<reference evidence="1 2" key="1">
    <citation type="submission" date="2018-04" db="EMBL/GenBank/DDBJ databases">
        <title>Sphingobacterium sp. M46 Genome.</title>
        <authorList>
            <person name="Cheng J."/>
            <person name="Li Y."/>
        </authorList>
    </citation>
    <scope>NUCLEOTIDE SEQUENCE [LARGE SCALE GENOMIC DNA]</scope>
    <source>
        <strain evidence="1 2">M46</strain>
    </source>
</reference>
<dbReference type="EMBL" id="QCXX01000001">
    <property type="protein sequence ID" value="PUV25492.1"/>
    <property type="molecule type" value="Genomic_DNA"/>
</dbReference>
<gene>
    <name evidence="1" type="ORF">DCO56_00405</name>
</gene>
<dbReference type="AlphaFoldDB" id="A0A363NXF0"/>
<evidence type="ECO:0000313" key="2">
    <source>
        <dbReference type="Proteomes" id="UP000250831"/>
    </source>
</evidence>
<organism evidence="1 2">
    <name type="scientific">Sphingobacterium athyrii</name>
    <dbReference type="NCBI Taxonomy" id="2152717"/>
    <lineage>
        <taxon>Bacteria</taxon>
        <taxon>Pseudomonadati</taxon>
        <taxon>Bacteroidota</taxon>
        <taxon>Sphingobacteriia</taxon>
        <taxon>Sphingobacteriales</taxon>
        <taxon>Sphingobacteriaceae</taxon>
        <taxon>Sphingobacterium</taxon>
    </lineage>
</organism>
<proteinExistence type="predicted"/>
<dbReference type="Proteomes" id="UP000250831">
    <property type="component" value="Unassembled WGS sequence"/>
</dbReference>
<name>A0A363NXF0_9SPHI</name>
<protein>
    <submittedName>
        <fullName evidence="1">Uncharacterized protein</fullName>
    </submittedName>
</protein>
<comment type="caution">
    <text evidence="1">The sequence shown here is derived from an EMBL/GenBank/DDBJ whole genome shotgun (WGS) entry which is preliminary data.</text>
</comment>
<sequence>MLIPPLQYAEAKIEQINSIEKKTRGDKGGTNHKKLKNKQLLLSNKTLKKHFLTSHRIQPRATAAVFCMNNKEN</sequence>
<keyword evidence="2" id="KW-1185">Reference proteome</keyword>
<accession>A0A363NXF0</accession>
<evidence type="ECO:0000313" key="1">
    <source>
        <dbReference type="EMBL" id="PUV25492.1"/>
    </source>
</evidence>